<dbReference type="Proteomes" id="UP000176571">
    <property type="component" value="Unassembled WGS sequence"/>
</dbReference>
<feature type="transmembrane region" description="Helical" evidence="10">
    <location>
        <begin position="122"/>
        <end position="145"/>
    </location>
</feature>
<dbReference type="InterPro" id="IPR001992">
    <property type="entry name" value="T2SS_GspF/T4SS_PilC_CS"/>
</dbReference>
<comment type="caution">
    <text evidence="12">The sequence shown here is derived from an EMBL/GenBank/DDBJ whole genome shotgun (WGS) entry which is preliminary data.</text>
</comment>
<gene>
    <name evidence="12" type="ORF">A3F99_01565</name>
</gene>
<feature type="transmembrane region" description="Helical" evidence="10">
    <location>
        <begin position="330"/>
        <end position="353"/>
    </location>
</feature>
<reference evidence="12 13" key="1">
    <citation type="journal article" date="2016" name="Nat. Commun.">
        <title>Thousands of microbial genomes shed light on interconnected biogeochemical processes in an aquifer system.</title>
        <authorList>
            <person name="Anantharaman K."/>
            <person name="Brown C.T."/>
            <person name="Hug L.A."/>
            <person name="Sharon I."/>
            <person name="Castelle C.J."/>
            <person name="Probst A.J."/>
            <person name="Thomas B.C."/>
            <person name="Singh A."/>
            <person name="Wilkins M.J."/>
            <person name="Karaoz U."/>
            <person name="Brodie E.L."/>
            <person name="Williams K.H."/>
            <person name="Hubbard S.S."/>
            <person name="Banfield J.F."/>
        </authorList>
    </citation>
    <scope>NUCLEOTIDE SEQUENCE [LARGE SCALE GENOMIC DNA]</scope>
</reference>
<dbReference type="PANTHER" id="PTHR30012">
    <property type="entry name" value="GENERAL SECRETION PATHWAY PROTEIN"/>
    <property type="match status" value="1"/>
</dbReference>
<evidence type="ECO:0000313" key="12">
    <source>
        <dbReference type="EMBL" id="OGY61189.1"/>
    </source>
</evidence>
<proteinExistence type="inferred from homology"/>
<keyword evidence="4" id="KW-1003">Cell membrane</keyword>
<dbReference type="STRING" id="1797693.A3F99_01565"/>
<dbReference type="GO" id="GO:0009306">
    <property type="term" value="P:protein secretion"/>
    <property type="evidence" value="ECO:0007669"/>
    <property type="project" value="InterPro"/>
</dbReference>
<evidence type="ECO:0000256" key="3">
    <source>
        <dbReference type="ARBA" id="ARBA00022448"/>
    </source>
</evidence>
<keyword evidence="5" id="KW-0997">Cell inner membrane</keyword>
<dbReference type="GO" id="GO:0005886">
    <property type="term" value="C:plasma membrane"/>
    <property type="evidence" value="ECO:0007669"/>
    <property type="project" value="UniProtKB-SubCell"/>
</dbReference>
<dbReference type="PROSITE" id="PS00874">
    <property type="entry name" value="T2SP_F"/>
    <property type="match status" value="1"/>
</dbReference>
<dbReference type="PRINTS" id="PR00812">
    <property type="entry name" value="BCTERIALGSPF"/>
</dbReference>
<evidence type="ECO:0000256" key="8">
    <source>
        <dbReference type="ARBA" id="ARBA00023136"/>
    </source>
</evidence>
<sequence length="358" mass="39915">MKKFLEKIRDSFVRVPLSEKILFAKQLSMMSKAGISTIESLGIIKRQVKSRGFARVIDKAIKEVENGQSLSTAFRHFGNVFGDLFVNIVALGETSGTLSENLAYLSAELNKSRQLKSKIRSAMVYPVIIMIATISVISILVFFVLPKLTSVFTTLKIDLPITTRILLGTVNFIQNYWPHLIGGFVSFIVIMIVLSKIPGVKYVMHRTMLSLPIVGKISKNYNMAVMTRTMGLLLKSGMKILEALSTTSTVVSNVVYKRALSESVENIRRGEALYKYLEEHIHVFPPTMVHMIEIGERTGSLDANLIYLAEYYENEVDETVKNLSGILEPVLLIIMGLIVGFVAISVITPIYSISRGVK</sequence>
<keyword evidence="8 10" id="KW-0472">Membrane</keyword>
<dbReference type="Pfam" id="PF00482">
    <property type="entry name" value="T2SSF"/>
    <property type="match status" value="2"/>
</dbReference>
<comment type="similarity">
    <text evidence="2 9">Belongs to the GSP F family.</text>
</comment>
<evidence type="ECO:0000256" key="6">
    <source>
        <dbReference type="ARBA" id="ARBA00022692"/>
    </source>
</evidence>
<feature type="transmembrane region" description="Helical" evidence="10">
    <location>
        <begin position="176"/>
        <end position="194"/>
    </location>
</feature>
<organism evidence="12 13">
    <name type="scientific">Candidatus Colwellbacteria bacterium RIFCSPLOWO2_12_FULL_43_11</name>
    <dbReference type="NCBI Taxonomy" id="1797693"/>
    <lineage>
        <taxon>Bacteria</taxon>
        <taxon>Candidatus Colwelliibacteriota</taxon>
    </lineage>
</organism>
<evidence type="ECO:0000259" key="11">
    <source>
        <dbReference type="Pfam" id="PF00482"/>
    </source>
</evidence>
<keyword evidence="6 9" id="KW-0812">Transmembrane</keyword>
<evidence type="ECO:0000256" key="10">
    <source>
        <dbReference type="SAM" id="Phobius"/>
    </source>
</evidence>
<feature type="domain" description="Type II secretion system protein GspF" evidence="11">
    <location>
        <begin position="227"/>
        <end position="349"/>
    </location>
</feature>
<evidence type="ECO:0000256" key="9">
    <source>
        <dbReference type="RuleBase" id="RU003923"/>
    </source>
</evidence>
<dbReference type="FunFam" id="1.20.81.30:FF:000001">
    <property type="entry name" value="Type II secretion system protein F"/>
    <property type="match status" value="1"/>
</dbReference>
<dbReference type="AlphaFoldDB" id="A0A1G1Z9V8"/>
<evidence type="ECO:0000256" key="4">
    <source>
        <dbReference type="ARBA" id="ARBA00022475"/>
    </source>
</evidence>
<accession>A0A1G1Z9V8</accession>
<dbReference type="PANTHER" id="PTHR30012:SF0">
    <property type="entry name" value="TYPE II SECRETION SYSTEM PROTEIN F-RELATED"/>
    <property type="match status" value="1"/>
</dbReference>
<keyword evidence="7 10" id="KW-1133">Transmembrane helix</keyword>
<name>A0A1G1Z9V8_9BACT</name>
<dbReference type="Gene3D" id="1.20.81.30">
    <property type="entry name" value="Type II secretion system (T2SS), domain F"/>
    <property type="match status" value="2"/>
</dbReference>
<keyword evidence="3 9" id="KW-0813">Transport</keyword>
<dbReference type="EMBL" id="MHJB01000017">
    <property type="protein sequence ID" value="OGY61189.1"/>
    <property type="molecule type" value="Genomic_DNA"/>
</dbReference>
<feature type="domain" description="Type II secretion system protein GspF" evidence="11">
    <location>
        <begin position="23"/>
        <end position="146"/>
    </location>
</feature>
<dbReference type="InterPro" id="IPR042094">
    <property type="entry name" value="T2SS_GspF_sf"/>
</dbReference>
<evidence type="ECO:0000256" key="7">
    <source>
        <dbReference type="ARBA" id="ARBA00022989"/>
    </source>
</evidence>
<comment type="subcellular location">
    <subcellularLocation>
        <location evidence="1">Cell inner membrane</location>
        <topology evidence="1">Multi-pass membrane protein</topology>
    </subcellularLocation>
    <subcellularLocation>
        <location evidence="9">Cell membrane</location>
        <topology evidence="9">Multi-pass membrane protein</topology>
    </subcellularLocation>
</comment>
<evidence type="ECO:0000256" key="1">
    <source>
        <dbReference type="ARBA" id="ARBA00004429"/>
    </source>
</evidence>
<evidence type="ECO:0000256" key="5">
    <source>
        <dbReference type="ARBA" id="ARBA00022519"/>
    </source>
</evidence>
<dbReference type="InterPro" id="IPR018076">
    <property type="entry name" value="T2SS_GspF_dom"/>
</dbReference>
<evidence type="ECO:0000313" key="13">
    <source>
        <dbReference type="Proteomes" id="UP000176571"/>
    </source>
</evidence>
<dbReference type="InterPro" id="IPR003004">
    <property type="entry name" value="GspF/PilC"/>
</dbReference>
<protein>
    <recommendedName>
        <fullName evidence="11">Type II secretion system protein GspF domain-containing protein</fullName>
    </recommendedName>
</protein>
<evidence type="ECO:0000256" key="2">
    <source>
        <dbReference type="ARBA" id="ARBA00005745"/>
    </source>
</evidence>